<name>A0A0G4FV06_9ALVE</name>
<dbReference type="GO" id="GO:0006281">
    <property type="term" value="P:DNA repair"/>
    <property type="evidence" value="ECO:0007669"/>
    <property type="project" value="InterPro"/>
</dbReference>
<feature type="domain" description="Replication factor A C-terminal" evidence="12">
    <location>
        <begin position="454"/>
        <end position="581"/>
    </location>
</feature>
<reference evidence="14" key="1">
    <citation type="submission" date="2014-11" db="EMBL/GenBank/DDBJ databases">
        <authorList>
            <person name="Otto D Thomas"/>
            <person name="Naeem Raeece"/>
        </authorList>
    </citation>
    <scope>NUCLEOTIDE SEQUENCE</scope>
</reference>
<keyword evidence="8 9" id="KW-0539">Nucleus</keyword>
<keyword evidence="6 9" id="KW-0862">Zinc</keyword>
<accession>A0A0G4FV06</accession>
<feature type="compositionally biased region" description="Gly residues" evidence="10">
    <location>
        <begin position="87"/>
        <end position="102"/>
    </location>
</feature>
<dbReference type="EMBL" id="CDMZ01000655">
    <property type="protein sequence ID" value="CEM18793.1"/>
    <property type="molecule type" value="Genomic_DNA"/>
</dbReference>
<dbReference type="VEuPathDB" id="CryptoDB:Cvel_18913"/>
<dbReference type="GO" id="GO:0006260">
    <property type="term" value="P:DNA replication"/>
    <property type="evidence" value="ECO:0007669"/>
    <property type="project" value="UniProtKB-KW"/>
</dbReference>
<dbReference type="Pfam" id="PF16900">
    <property type="entry name" value="REPA_OB_2"/>
    <property type="match status" value="1"/>
</dbReference>
<keyword evidence="7 9" id="KW-0238">DNA-binding</keyword>
<dbReference type="InterPro" id="IPR031657">
    <property type="entry name" value="REPA_OB_2"/>
</dbReference>
<feature type="domain" description="OB" evidence="11">
    <location>
        <begin position="156"/>
        <end position="228"/>
    </location>
</feature>
<feature type="compositionally biased region" description="Low complexity" evidence="10">
    <location>
        <begin position="1"/>
        <end position="28"/>
    </location>
</feature>
<keyword evidence="5 9" id="KW-0863">Zinc-finger</keyword>
<evidence type="ECO:0000259" key="11">
    <source>
        <dbReference type="Pfam" id="PF01336"/>
    </source>
</evidence>
<proteinExistence type="inferred from homology"/>
<dbReference type="NCBIfam" id="TIGR00617">
    <property type="entry name" value="rpa1"/>
    <property type="match status" value="1"/>
</dbReference>
<evidence type="ECO:0000256" key="10">
    <source>
        <dbReference type="SAM" id="MobiDB-lite"/>
    </source>
</evidence>
<dbReference type="AlphaFoldDB" id="A0A0G4FV06"/>
<protein>
    <recommendedName>
        <fullName evidence="9">Replication protein A subunit</fullName>
    </recommendedName>
</protein>
<dbReference type="GO" id="GO:0003677">
    <property type="term" value="F:DNA binding"/>
    <property type="evidence" value="ECO:0007669"/>
    <property type="project" value="UniProtKB-KW"/>
</dbReference>
<dbReference type="InterPro" id="IPR004365">
    <property type="entry name" value="NA-bd_OB_tRNA"/>
</dbReference>
<dbReference type="GO" id="GO:0008270">
    <property type="term" value="F:zinc ion binding"/>
    <property type="evidence" value="ECO:0007669"/>
    <property type="project" value="UniProtKB-KW"/>
</dbReference>
<dbReference type="CDD" id="cd04476">
    <property type="entry name" value="RPA1_DBD_C"/>
    <property type="match status" value="1"/>
</dbReference>
<dbReference type="GO" id="GO:0006310">
    <property type="term" value="P:DNA recombination"/>
    <property type="evidence" value="ECO:0007669"/>
    <property type="project" value="InterPro"/>
</dbReference>
<dbReference type="GO" id="GO:0005634">
    <property type="term" value="C:nucleus"/>
    <property type="evidence" value="ECO:0007669"/>
    <property type="project" value="UniProtKB-SubCell"/>
</dbReference>
<dbReference type="InterPro" id="IPR004591">
    <property type="entry name" value="Rfa1"/>
</dbReference>
<dbReference type="InterPro" id="IPR012340">
    <property type="entry name" value="NA-bd_OB-fold"/>
</dbReference>
<dbReference type="InterPro" id="IPR047192">
    <property type="entry name" value="Euk_RPA1_DBD_C"/>
</dbReference>
<evidence type="ECO:0000259" key="13">
    <source>
        <dbReference type="Pfam" id="PF16900"/>
    </source>
</evidence>
<comment type="subcellular location">
    <subcellularLocation>
        <location evidence="1 9">Nucleus</location>
    </subcellularLocation>
</comment>
<evidence type="ECO:0000256" key="7">
    <source>
        <dbReference type="ARBA" id="ARBA00023125"/>
    </source>
</evidence>
<comment type="similarity">
    <text evidence="2 9">Belongs to the replication factor A protein 1 family.</text>
</comment>
<evidence type="ECO:0000256" key="5">
    <source>
        <dbReference type="ARBA" id="ARBA00022771"/>
    </source>
</evidence>
<evidence type="ECO:0000256" key="8">
    <source>
        <dbReference type="ARBA" id="ARBA00023242"/>
    </source>
</evidence>
<feature type="domain" description="Replication protein A OB" evidence="13">
    <location>
        <begin position="264"/>
        <end position="365"/>
    </location>
</feature>
<organism evidence="14">
    <name type="scientific">Chromera velia CCMP2878</name>
    <dbReference type="NCBI Taxonomy" id="1169474"/>
    <lineage>
        <taxon>Eukaryota</taxon>
        <taxon>Sar</taxon>
        <taxon>Alveolata</taxon>
        <taxon>Colpodellida</taxon>
        <taxon>Chromeraceae</taxon>
        <taxon>Chromera</taxon>
    </lineage>
</organism>
<dbReference type="Pfam" id="PF08646">
    <property type="entry name" value="Rep_fac-A_C"/>
    <property type="match status" value="1"/>
</dbReference>
<evidence type="ECO:0000313" key="14">
    <source>
        <dbReference type="EMBL" id="CEM18793.1"/>
    </source>
</evidence>
<dbReference type="CDD" id="cd04474">
    <property type="entry name" value="RPA1_DBD_A"/>
    <property type="match status" value="1"/>
</dbReference>
<sequence length="631" mass="68929">MSQAAPAAAPQQQQQQQPISQQQAEMPQGHARQAPPLQHPHYANGMQQQQQQSMMQGGGPARQQPHGYGQGPPGGNPPNFQMHQQGLMGGPSGGYGGGGQRAGGFPNRPPPMQGPGAGFGTQGPGRAGGSFGGPVQRQGDAMFMPIKDLTEYQQRWVVKARVSEKRDKKQFTNQRGEGKLFSVDLCDSSGEIRATFFGKSVDEYFDRIEVGRVYIFTRGTIKAANQKYNTTTHRCEITFSHDAKVEEVPDDVQIPTRRFVFKKISDLASMEVGSVVDILAGVQEAGPISVIQVRSTMQDKDKRNLTLVDNSGHSGATIELTLWGDTCRKFSEDIFQSHPVLAIKGLKLGEFNGRSLNSLNSSSFELVDERTERGIEGAANFRNWWENRDPRNVPQQKLSGSGSGGSGPAERRELKEIIDLVQNRQAQDQQDMSQLLAHVTYIPTRRGGAEGNLPLYLACLKCRKKVEEIATGQYNCMTCGGNVQAERKWILTARIADCTEQLYVSLFNEQAKTLMLDRSADEYAQACQDDADLSQGMMTEAAHRMWLFKIKSKQETYQEQVREKHTVVHIEKPDYVREGQSMKEAVLRALGRERGGAAAAAGGGRGGPDALYHGGAPGGVAGAGGFGGYGR</sequence>
<evidence type="ECO:0000256" key="9">
    <source>
        <dbReference type="RuleBase" id="RU364130"/>
    </source>
</evidence>
<dbReference type="FunFam" id="2.40.50.140:FF:000064">
    <property type="entry name" value="Replication protein A subunit"/>
    <property type="match status" value="1"/>
</dbReference>
<evidence type="ECO:0000256" key="6">
    <source>
        <dbReference type="ARBA" id="ARBA00022833"/>
    </source>
</evidence>
<evidence type="ECO:0000259" key="12">
    <source>
        <dbReference type="Pfam" id="PF08646"/>
    </source>
</evidence>
<dbReference type="PhylomeDB" id="A0A0G4FV06"/>
<dbReference type="FunFam" id="2.40.50.140:FF:000041">
    <property type="entry name" value="Replication protein A subunit"/>
    <property type="match status" value="1"/>
</dbReference>
<dbReference type="InterPro" id="IPR013955">
    <property type="entry name" value="Rep_factor-A_C"/>
</dbReference>
<evidence type="ECO:0000256" key="2">
    <source>
        <dbReference type="ARBA" id="ARBA00005690"/>
    </source>
</evidence>
<dbReference type="SUPFAM" id="SSF50249">
    <property type="entry name" value="Nucleic acid-binding proteins"/>
    <property type="match status" value="3"/>
</dbReference>
<dbReference type="Gene3D" id="2.40.50.140">
    <property type="entry name" value="Nucleic acid-binding proteins"/>
    <property type="match status" value="3"/>
</dbReference>
<evidence type="ECO:0000256" key="4">
    <source>
        <dbReference type="ARBA" id="ARBA00022723"/>
    </source>
</evidence>
<evidence type="ECO:0000256" key="3">
    <source>
        <dbReference type="ARBA" id="ARBA00022705"/>
    </source>
</evidence>
<evidence type="ECO:0000256" key="1">
    <source>
        <dbReference type="ARBA" id="ARBA00004123"/>
    </source>
</evidence>
<feature type="region of interest" description="Disordered" evidence="10">
    <location>
        <begin position="1"/>
        <end position="128"/>
    </location>
</feature>
<dbReference type="PANTHER" id="PTHR47165">
    <property type="entry name" value="OS03G0429900 PROTEIN"/>
    <property type="match status" value="1"/>
</dbReference>
<keyword evidence="4 9" id="KW-0479">Metal-binding</keyword>
<feature type="region of interest" description="Disordered" evidence="10">
    <location>
        <begin position="386"/>
        <end position="409"/>
    </location>
</feature>
<dbReference type="CDD" id="cd04475">
    <property type="entry name" value="RPA1_DBD_B"/>
    <property type="match status" value="1"/>
</dbReference>
<feature type="compositionally biased region" description="Gly residues" evidence="10">
    <location>
        <begin position="115"/>
        <end position="128"/>
    </location>
</feature>
<gene>
    <name evidence="14" type="ORF">Cvel_18913</name>
</gene>
<keyword evidence="3 9" id="KW-0235">DNA replication</keyword>
<dbReference type="PANTHER" id="PTHR47165:SF4">
    <property type="entry name" value="OS03G0429900 PROTEIN"/>
    <property type="match status" value="1"/>
</dbReference>
<dbReference type="Pfam" id="PF01336">
    <property type="entry name" value="tRNA_anti-codon"/>
    <property type="match status" value="1"/>
</dbReference>
<feature type="compositionally biased region" description="Low complexity" evidence="10">
    <location>
        <begin position="45"/>
        <end position="55"/>
    </location>
</feature>